<evidence type="ECO:0000313" key="2">
    <source>
        <dbReference type="EMBL" id="QDU77514.1"/>
    </source>
</evidence>
<dbReference type="AlphaFoldDB" id="A0A518CE83"/>
<feature type="transmembrane region" description="Helical" evidence="1">
    <location>
        <begin position="69"/>
        <end position="96"/>
    </location>
</feature>
<feature type="transmembrane region" description="Helical" evidence="1">
    <location>
        <begin position="132"/>
        <end position="153"/>
    </location>
</feature>
<evidence type="ECO:0000313" key="3">
    <source>
        <dbReference type="Proteomes" id="UP000318626"/>
    </source>
</evidence>
<accession>A0A518CE83</accession>
<dbReference type="Pfam" id="PF04018">
    <property type="entry name" value="VCA0040-like"/>
    <property type="match status" value="1"/>
</dbReference>
<keyword evidence="3" id="KW-1185">Reference proteome</keyword>
<dbReference type="EMBL" id="CP036289">
    <property type="protein sequence ID" value="QDU77514.1"/>
    <property type="molecule type" value="Genomic_DNA"/>
</dbReference>
<sequence length="321" mass="34406">MALLRIDAIRHFLCGIAMGAADAVPGISGGTVALVLGIYRRLVDAVSQVSVDAFRLLAKRQWRTLAERFDFWFLLVLLSGIACGLLTFVVVLHELIGEADHPASTRPFVYAVFFGAIGASGFLVAKMIRPANVGHAILCVVLGVIGAAFAWWLTGLPALEAFDSAPNPIVSFLLGAIAICAMILPGISGSYLLLVFGAYHYFSGVPKAMAKGEIAVGDLFAFTCFAIGCLVGLLSFSKLLKWLLHQHEAVTLSLMGGFMIGALRKLWPWQGDEVETPFANEPVICFGLMVVAAVVVLVIDFLARPNVEEEIEDGHSSQRAS</sequence>
<reference evidence="3" key="1">
    <citation type="submission" date="2019-02" db="EMBL/GenBank/DDBJ databases">
        <title>Deep-cultivation of Planctomycetes and their phenomic and genomic characterization uncovers novel biology.</title>
        <authorList>
            <person name="Wiegand S."/>
            <person name="Jogler M."/>
            <person name="Boedeker C."/>
            <person name="Pinto D."/>
            <person name="Vollmers J."/>
            <person name="Rivas-Marin E."/>
            <person name="Kohn T."/>
            <person name="Peeters S.H."/>
            <person name="Heuer A."/>
            <person name="Rast P."/>
            <person name="Oberbeckmann S."/>
            <person name="Bunk B."/>
            <person name="Jeske O."/>
            <person name="Meyerdierks A."/>
            <person name="Storesund J.E."/>
            <person name="Kallscheuer N."/>
            <person name="Luecker S."/>
            <person name="Lage O.M."/>
            <person name="Pohl T."/>
            <person name="Merkel B.J."/>
            <person name="Hornburger P."/>
            <person name="Mueller R.-W."/>
            <person name="Bruemmer F."/>
            <person name="Labrenz M."/>
            <person name="Spormann A.M."/>
            <person name="Op den Camp H."/>
            <person name="Overmann J."/>
            <person name="Amann R."/>
            <person name="Jetten M.S.M."/>
            <person name="Mascher T."/>
            <person name="Medema M.H."/>
            <person name="Devos D.P."/>
            <person name="Kaster A.-K."/>
            <person name="Ovreas L."/>
            <person name="Rohde M."/>
            <person name="Galperin M.Y."/>
            <person name="Jogler C."/>
        </authorList>
    </citation>
    <scope>NUCLEOTIDE SEQUENCE [LARGE SCALE GENOMIC DNA]</scope>
    <source>
        <strain evidence="3">Pan97</strain>
    </source>
</reference>
<dbReference type="PANTHER" id="PTHR37308">
    <property type="entry name" value="INTEGRAL MEMBRANE PROTEIN"/>
    <property type="match status" value="1"/>
</dbReference>
<dbReference type="Proteomes" id="UP000318626">
    <property type="component" value="Chromosome"/>
</dbReference>
<dbReference type="KEGG" id="bvo:Pan97_45850"/>
<keyword evidence="1" id="KW-1133">Transmembrane helix</keyword>
<feature type="transmembrane region" description="Helical" evidence="1">
    <location>
        <begin position="173"/>
        <end position="202"/>
    </location>
</feature>
<dbReference type="PANTHER" id="PTHR37308:SF1">
    <property type="entry name" value="POLYPRENYL-PHOSPHATE TRANSPORTER"/>
    <property type="match status" value="1"/>
</dbReference>
<feature type="transmembrane region" description="Helical" evidence="1">
    <location>
        <begin position="214"/>
        <end position="236"/>
    </location>
</feature>
<dbReference type="OrthoDB" id="9793746at2"/>
<feature type="transmembrane region" description="Helical" evidence="1">
    <location>
        <begin position="108"/>
        <end position="125"/>
    </location>
</feature>
<keyword evidence="1" id="KW-0472">Membrane</keyword>
<dbReference type="InterPro" id="IPR007163">
    <property type="entry name" value="VCA0040-like"/>
</dbReference>
<feature type="transmembrane region" description="Helical" evidence="1">
    <location>
        <begin position="283"/>
        <end position="303"/>
    </location>
</feature>
<keyword evidence="1" id="KW-0812">Transmembrane</keyword>
<evidence type="ECO:0000256" key="1">
    <source>
        <dbReference type="SAM" id="Phobius"/>
    </source>
</evidence>
<name>A0A518CE83_9BACT</name>
<proteinExistence type="predicted"/>
<protein>
    <recommendedName>
        <fullName evidence="4">DUF368 domain-containing protein</fullName>
    </recommendedName>
</protein>
<evidence type="ECO:0008006" key="4">
    <source>
        <dbReference type="Google" id="ProtNLM"/>
    </source>
</evidence>
<organism evidence="2 3">
    <name type="scientific">Bremerella volcania</name>
    <dbReference type="NCBI Taxonomy" id="2527984"/>
    <lineage>
        <taxon>Bacteria</taxon>
        <taxon>Pseudomonadati</taxon>
        <taxon>Planctomycetota</taxon>
        <taxon>Planctomycetia</taxon>
        <taxon>Pirellulales</taxon>
        <taxon>Pirellulaceae</taxon>
        <taxon>Bremerella</taxon>
    </lineage>
</organism>
<dbReference type="RefSeq" id="WP_144976436.1">
    <property type="nucleotide sequence ID" value="NZ_CP036289.1"/>
</dbReference>
<gene>
    <name evidence="2" type="ORF">Pan97_45850</name>
</gene>